<dbReference type="AlphaFoldDB" id="A0A2A2ENB2"/>
<dbReference type="PANTHER" id="PTHR35011">
    <property type="entry name" value="2,3-DIKETO-L-GULONATE TRAP TRANSPORTER SMALL PERMEASE PROTEIN YIAM"/>
    <property type="match status" value="1"/>
</dbReference>
<comment type="subcellular location">
    <subcellularLocation>
        <location evidence="1 9">Cell inner membrane</location>
        <topology evidence="1 9">Multi-pass membrane protein</topology>
    </subcellularLocation>
</comment>
<dbReference type="Proteomes" id="UP000217771">
    <property type="component" value="Unassembled WGS sequence"/>
</dbReference>
<feature type="transmembrane region" description="Helical" evidence="9">
    <location>
        <begin position="137"/>
        <end position="159"/>
    </location>
</feature>
<dbReference type="InterPro" id="IPR007387">
    <property type="entry name" value="TRAP_DctQ"/>
</dbReference>
<accession>A0A2A2ENB2</accession>
<evidence type="ECO:0000256" key="6">
    <source>
        <dbReference type="ARBA" id="ARBA00022989"/>
    </source>
</evidence>
<evidence type="ECO:0000256" key="2">
    <source>
        <dbReference type="ARBA" id="ARBA00022448"/>
    </source>
</evidence>
<dbReference type="InterPro" id="IPR055348">
    <property type="entry name" value="DctQ"/>
</dbReference>
<gene>
    <name evidence="11" type="ORF">CK498_22460</name>
</gene>
<evidence type="ECO:0000256" key="8">
    <source>
        <dbReference type="ARBA" id="ARBA00038436"/>
    </source>
</evidence>
<feature type="domain" description="Tripartite ATP-independent periplasmic transporters DctQ component" evidence="10">
    <location>
        <begin position="35"/>
        <end position="159"/>
    </location>
</feature>
<evidence type="ECO:0000256" key="9">
    <source>
        <dbReference type="RuleBase" id="RU369079"/>
    </source>
</evidence>
<sequence length="171" mass="18645">MKSIANWRGCRAFTRASRRLSAACENLAALMLALIIAINFLAVAARYLLGEPFGWSEEAMRYGIVWAVYLAAGSIFSRGEQMAIDLIDLVPWRILREAAALVSLFATLTLSAVVVGFGLPYLLDTGQVSPSMRLPMWIPYAAVIVGYLLIAIQVVAAWIDPPQRASLEADA</sequence>
<dbReference type="EMBL" id="NSKB01000010">
    <property type="protein sequence ID" value="PAU74586.1"/>
    <property type="molecule type" value="Genomic_DNA"/>
</dbReference>
<reference evidence="11 12" key="1">
    <citation type="submission" date="2017-08" db="EMBL/GenBank/DDBJ databases">
        <title>Halomonas alkalisoli sp. nov., isolated from saline alkaline soil.</title>
        <authorList>
            <person name="Wang D."/>
            <person name="Zhang G."/>
        </authorList>
    </citation>
    <scope>NUCLEOTIDE SEQUENCE [LARGE SCALE GENOMIC DNA]</scope>
    <source>
        <strain evidence="11 12">WRN001</strain>
    </source>
</reference>
<comment type="subunit">
    <text evidence="9">The complex comprises the extracytoplasmic solute receptor protein and the two transmembrane proteins.</text>
</comment>
<evidence type="ECO:0000313" key="12">
    <source>
        <dbReference type="Proteomes" id="UP000217771"/>
    </source>
</evidence>
<name>A0A2A2ENB2_9GAMM</name>
<comment type="similarity">
    <text evidence="8 9">Belongs to the TRAP transporter small permease family.</text>
</comment>
<evidence type="ECO:0000256" key="4">
    <source>
        <dbReference type="ARBA" id="ARBA00022519"/>
    </source>
</evidence>
<keyword evidence="2 9" id="KW-0813">Transport</keyword>
<feature type="transmembrane region" description="Helical" evidence="9">
    <location>
        <begin position="98"/>
        <end position="117"/>
    </location>
</feature>
<dbReference type="OrthoDB" id="9791324at2"/>
<keyword evidence="5 9" id="KW-0812">Transmembrane</keyword>
<keyword evidence="6 9" id="KW-1133">Transmembrane helix</keyword>
<evidence type="ECO:0000259" key="10">
    <source>
        <dbReference type="Pfam" id="PF04290"/>
    </source>
</evidence>
<keyword evidence="3" id="KW-1003">Cell membrane</keyword>
<keyword evidence="7 9" id="KW-0472">Membrane</keyword>
<evidence type="ECO:0000256" key="3">
    <source>
        <dbReference type="ARBA" id="ARBA00022475"/>
    </source>
</evidence>
<organism evidence="11 12">
    <name type="scientific">Halomonas salipaludis</name>
    <dbReference type="NCBI Taxonomy" id="2032625"/>
    <lineage>
        <taxon>Bacteria</taxon>
        <taxon>Pseudomonadati</taxon>
        <taxon>Pseudomonadota</taxon>
        <taxon>Gammaproteobacteria</taxon>
        <taxon>Oceanospirillales</taxon>
        <taxon>Halomonadaceae</taxon>
        <taxon>Halomonas</taxon>
    </lineage>
</organism>
<dbReference type="GO" id="GO:0005886">
    <property type="term" value="C:plasma membrane"/>
    <property type="evidence" value="ECO:0007669"/>
    <property type="project" value="UniProtKB-SubCell"/>
</dbReference>
<comment type="caution">
    <text evidence="11">The sequence shown here is derived from an EMBL/GenBank/DDBJ whole genome shotgun (WGS) entry which is preliminary data.</text>
</comment>
<dbReference type="RefSeq" id="WP_095623091.1">
    <property type="nucleotide sequence ID" value="NZ_NSKB01000010.1"/>
</dbReference>
<evidence type="ECO:0000313" key="11">
    <source>
        <dbReference type="EMBL" id="PAU74586.1"/>
    </source>
</evidence>
<dbReference type="GO" id="GO:0022857">
    <property type="term" value="F:transmembrane transporter activity"/>
    <property type="evidence" value="ECO:0007669"/>
    <property type="project" value="UniProtKB-UniRule"/>
</dbReference>
<evidence type="ECO:0000256" key="1">
    <source>
        <dbReference type="ARBA" id="ARBA00004429"/>
    </source>
</evidence>
<feature type="transmembrane region" description="Helical" evidence="9">
    <location>
        <begin position="27"/>
        <end position="47"/>
    </location>
</feature>
<keyword evidence="4 9" id="KW-0997">Cell inner membrane</keyword>
<evidence type="ECO:0000256" key="7">
    <source>
        <dbReference type="ARBA" id="ARBA00023136"/>
    </source>
</evidence>
<feature type="transmembrane region" description="Helical" evidence="9">
    <location>
        <begin position="59"/>
        <end position="77"/>
    </location>
</feature>
<proteinExistence type="inferred from homology"/>
<evidence type="ECO:0000256" key="5">
    <source>
        <dbReference type="ARBA" id="ARBA00022692"/>
    </source>
</evidence>
<comment type="function">
    <text evidence="9">Part of the tripartite ATP-independent periplasmic (TRAP) transport system.</text>
</comment>
<dbReference type="Pfam" id="PF04290">
    <property type="entry name" value="DctQ"/>
    <property type="match status" value="1"/>
</dbReference>
<protein>
    <recommendedName>
        <fullName evidence="9">TRAP transporter small permease protein</fullName>
    </recommendedName>
</protein>
<keyword evidence="12" id="KW-1185">Reference proteome</keyword>